<comment type="cofactor">
    <cofactor evidence="1 5">
        <name>FAD</name>
        <dbReference type="ChEBI" id="CHEBI:57692"/>
    </cofactor>
</comment>
<evidence type="ECO:0000256" key="2">
    <source>
        <dbReference type="ARBA" id="ARBA00009347"/>
    </source>
</evidence>
<dbReference type="InterPro" id="IPR009075">
    <property type="entry name" value="AcylCo_DH/oxidase_C"/>
</dbReference>
<feature type="domain" description="Acyl-CoA oxidase/dehydrogenase middle" evidence="7">
    <location>
        <begin position="124"/>
        <end position="220"/>
    </location>
</feature>
<feature type="domain" description="Acyl-CoA dehydrogenase/oxidase N-terminal" evidence="8">
    <location>
        <begin position="7"/>
        <end position="119"/>
    </location>
</feature>
<dbReference type="PANTHER" id="PTHR43884:SF12">
    <property type="entry name" value="ISOVALERYL-COA DEHYDROGENASE, MITOCHONDRIAL-RELATED"/>
    <property type="match status" value="1"/>
</dbReference>
<reference evidence="9 10" key="1">
    <citation type="submission" date="2021-03" db="EMBL/GenBank/DDBJ databases">
        <title>Sequencing the genomes of 1000 actinobacteria strains.</title>
        <authorList>
            <person name="Klenk H.-P."/>
        </authorList>
    </citation>
    <scope>NUCLEOTIDE SEQUENCE [LARGE SCALE GENOMIC DNA]</scope>
    <source>
        <strain evidence="9 10">DSM 46670</strain>
    </source>
</reference>
<dbReference type="Gene3D" id="1.20.140.10">
    <property type="entry name" value="Butyryl-CoA Dehydrogenase, subunit A, domain 3"/>
    <property type="match status" value="1"/>
</dbReference>
<dbReference type="InterPro" id="IPR046373">
    <property type="entry name" value="Acyl-CoA_Oxase/DH_mid-dom_sf"/>
</dbReference>
<dbReference type="PIRSF" id="PIRSF016578">
    <property type="entry name" value="HsaA"/>
    <property type="match status" value="1"/>
</dbReference>
<dbReference type="InterPro" id="IPR009100">
    <property type="entry name" value="AcylCoA_DH/oxidase_NM_dom_sf"/>
</dbReference>
<keyword evidence="3 5" id="KW-0285">Flavoprotein</keyword>
<name>A0ABS4TVW1_9PSEU</name>
<evidence type="ECO:0000259" key="7">
    <source>
        <dbReference type="Pfam" id="PF02770"/>
    </source>
</evidence>
<keyword evidence="4 5" id="KW-0274">FAD</keyword>
<dbReference type="InterPro" id="IPR006091">
    <property type="entry name" value="Acyl-CoA_Oxase/DH_mid-dom"/>
</dbReference>
<dbReference type="PANTHER" id="PTHR43884">
    <property type="entry name" value="ACYL-COA DEHYDROGENASE"/>
    <property type="match status" value="1"/>
</dbReference>
<comment type="caution">
    <text evidence="9">The sequence shown here is derived from an EMBL/GenBank/DDBJ whole genome shotgun (WGS) entry which is preliminary data.</text>
</comment>
<dbReference type="Proteomes" id="UP001519332">
    <property type="component" value="Unassembled WGS sequence"/>
</dbReference>
<evidence type="ECO:0000256" key="1">
    <source>
        <dbReference type="ARBA" id="ARBA00001974"/>
    </source>
</evidence>
<keyword evidence="10" id="KW-1185">Reference proteome</keyword>
<feature type="domain" description="Acyl-CoA dehydrogenase/oxidase C-terminal" evidence="6">
    <location>
        <begin position="232"/>
        <end position="377"/>
    </location>
</feature>
<proteinExistence type="inferred from homology"/>
<dbReference type="EMBL" id="JAGINW010000001">
    <property type="protein sequence ID" value="MBP2328532.1"/>
    <property type="molecule type" value="Genomic_DNA"/>
</dbReference>
<dbReference type="InterPro" id="IPR036250">
    <property type="entry name" value="AcylCo_DH-like_C"/>
</dbReference>
<evidence type="ECO:0000313" key="10">
    <source>
        <dbReference type="Proteomes" id="UP001519332"/>
    </source>
</evidence>
<keyword evidence="5" id="KW-0560">Oxidoreductase</keyword>
<evidence type="ECO:0000256" key="3">
    <source>
        <dbReference type="ARBA" id="ARBA00022630"/>
    </source>
</evidence>
<evidence type="ECO:0000259" key="6">
    <source>
        <dbReference type="Pfam" id="PF00441"/>
    </source>
</evidence>
<dbReference type="InterPro" id="IPR013786">
    <property type="entry name" value="AcylCoA_DH/ox_N"/>
</dbReference>
<accession>A0ABS4TVW1</accession>
<evidence type="ECO:0000256" key="4">
    <source>
        <dbReference type="ARBA" id="ARBA00022827"/>
    </source>
</evidence>
<sequence>MDFSLAAEQTALRQRVISFATDQLGAKAAEHDRDETFDADGWQACAEFGVLGWPVPREYGGSGYDPLTTIIACEALGYGCVDNGLVFAIENHLWACVIYLLRHGSPEQKARLLPHLTDGSMIGAHALTEPDTGSDVLALRTTARREGEMFLLSGTKCFISNAPCADLFVVFARTADDGPAQRALSAFLVPRETPGLTIRRTISKAGLRATPMGEVGFDDCPVPAANLLGGVGAGYQIFTSTIEWERGFMAASQVGRLGRLLDTSVGYASERRQFDRPIGAFQAVSHRLADMRVRLELARLMLHKFGWLKQQGRMALLESAMLKLFVSESLLESALSAVRVHGARGYVADLPVERELRDAMGCAVYGGTSDIQRNVVAGLTGVVGAS</sequence>
<dbReference type="Pfam" id="PF00441">
    <property type="entry name" value="Acyl-CoA_dh_1"/>
    <property type="match status" value="1"/>
</dbReference>
<comment type="similarity">
    <text evidence="2 5">Belongs to the acyl-CoA dehydrogenase family.</text>
</comment>
<evidence type="ECO:0000313" key="9">
    <source>
        <dbReference type="EMBL" id="MBP2328532.1"/>
    </source>
</evidence>
<dbReference type="SUPFAM" id="SSF47203">
    <property type="entry name" value="Acyl-CoA dehydrogenase C-terminal domain-like"/>
    <property type="match status" value="1"/>
</dbReference>
<dbReference type="Gene3D" id="1.10.540.10">
    <property type="entry name" value="Acyl-CoA dehydrogenase/oxidase, N-terminal domain"/>
    <property type="match status" value="1"/>
</dbReference>
<organism evidence="9 10">
    <name type="scientific">Kibdelosporangium banguiense</name>
    <dbReference type="NCBI Taxonomy" id="1365924"/>
    <lineage>
        <taxon>Bacteria</taxon>
        <taxon>Bacillati</taxon>
        <taxon>Actinomycetota</taxon>
        <taxon>Actinomycetes</taxon>
        <taxon>Pseudonocardiales</taxon>
        <taxon>Pseudonocardiaceae</taxon>
        <taxon>Kibdelosporangium</taxon>
    </lineage>
</organism>
<evidence type="ECO:0000256" key="5">
    <source>
        <dbReference type="RuleBase" id="RU362125"/>
    </source>
</evidence>
<dbReference type="RefSeq" id="WP_209645509.1">
    <property type="nucleotide sequence ID" value="NZ_JAGINW010000001.1"/>
</dbReference>
<dbReference type="SUPFAM" id="SSF56645">
    <property type="entry name" value="Acyl-CoA dehydrogenase NM domain-like"/>
    <property type="match status" value="1"/>
</dbReference>
<protein>
    <submittedName>
        <fullName evidence="9">Alkylation response protein AidB-like acyl-CoA dehydrogenase</fullName>
    </submittedName>
</protein>
<dbReference type="Pfam" id="PF02771">
    <property type="entry name" value="Acyl-CoA_dh_N"/>
    <property type="match status" value="1"/>
</dbReference>
<dbReference type="InterPro" id="IPR037069">
    <property type="entry name" value="AcylCoA_DH/ox_N_sf"/>
</dbReference>
<evidence type="ECO:0000259" key="8">
    <source>
        <dbReference type="Pfam" id="PF02771"/>
    </source>
</evidence>
<gene>
    <name evidence="9" type="ORF">JOF56_008917</name>
</gene>
<dbReference type="Gene3D" id="2.40.110.10">
    <property type="entry name" value="Butyryl-CoA Dehydrogenase, subunit A, domain 2"/>
    <property type="match status" value="1"/>
</dbReference>
<dbReference type="Pfam" id="PF02770">
    <property type="entry name" value="Acyl-CoA_dh_M"/>
    <property type="match status" value="1"/>
</dbReference>